<protein>
    <submittedName>
        <fullName evidence="3">Acetoin utilization protein</fullName>
    </submittedName>
</protein>
<dbReference type="SUPFAM" id="SSF52768">
    <property type="entry name" value="Arginase/deacetylase"/>
    <property type="match status" value="1"/>
</dbReference>
<dbReference type="EMBL" id="BJYZ01000036">
    <property type="protein sequence ID" value="GEO42128.1"/>
    <property type="molecule type" value="Genomic_DNA"/>
</dbReference>
<accession>A0A512E058</accession>
<name>A0A512E058_9PROT</name>
<sequence length="310" mass="33745">MTTLIFTHPDFRLHDTGMGHPECPARIETVWDVLESGDFRQLEQREAPEATVEQLAAVHKRPYVDAVLDAVPSHGRVHLDADTVLSSTSRSAILRASGAVCAAVDAVLGDEGIDNVFCAVRPCGHHAEPARAMGFCVFNNIAVGAEHARRKHGIKKVAIVDFDVHHGNGTQAMVEDEPDLFFASTHEWPFYPGTGAREERGNHDNVVNVPLAAFAGSGEFRRGMKDFVLPAVEAFAPDLLMISAGFDAHRRDPLAHINLEAEDFAWATRELMAVARRHCDGKIVSVLEGGYSMDGLAESLAAHLRELMAA</sequence>
<organism evidence="3 4">
    <name type="scientific">Skermanella aerolata</name>
    <dbReference type="NCBI Taxonomy" id="393310"/>
    <lineage>
        <taxon>Bacteria</taxon>
        <taxon>Pseudomonadati</taxon>
        <taxon>Pseudomonadota</taxon>
        <taxon>Alphaproteobacteria</taxon>
        <taxon>Rhodospirillales</taxon>
        <taxon>Azospirillaceae</taxon>
        <taxon>Skermanella</taxon>
    </lineage>
</organism>
<dbReference type="InterPro" id="IPR037138">
    <property type="entry name" value="His_deacetylse_dom_sf"/>
</dbReference>
<dbReference type="PRINTS" id="PR01270">
    <property type="entry name" value="HDASUPER"/>
</dbReference>
<evidence type="ECO:0000313" key="4">
    <source>
        <dbReference type="Proteomes" id="UP000321523"/>
    </source>
</evidence>
<evidence type="ECO:0000313" key="3">
    <source>
        <dbReference type="EMBL" id="GEO42128.1"/>
    </source>
</evidence>
<evidence type="ECO:0000256" key="1">
    <source>
        <dbReference type="ARBA" id="ARBA00005947"/>
    </source>
</evidence>
<dbReference type="GO" id="GO:0004407">
    <property type="term" value="F:histone deacetylase activity"/>
    <property type="evidence" value="ECO:0007669"/>
    <property type="project" value="TreeGrafter"/>
</dbReference>
<dbReference type="InterPro" id="IPR000286">
    <property type="entry name" value="HDACs"/>
</dbReference>
<dbReference type="OrthoDB" id="9808367at2"/>
<keyword evidence="4" id="KW-1185">Reference proteome</keyword>
<dbReference type="PANTHER" id="PTHR10625">
    <property type="entry name" value="HISTONE DEACETYLASE HDAC1-RELATED"/>
    <property type="match status" value="1"/>
</dbReference>
<dbReference type="PANTHER" id="PTHR10625:SF10">
    <property type="entry name" value="HISTONE DEACETYLASE HDAC1"/>
    <property type="match status" value="1"/>
</dbReference>
<dbReference type="Proteomes" id="UP000321523">
    <property type="component" value="Unassembled WGS sequence"/>
</dbReference>
<dbReference type="CDD" id="cd11599">
    <property type="entry name" value="HDAC_classII_2"/>
    <property type="match status" value="1"/>
</dbReference>
<dbReference type="InterPro" id="IPR023696">
    <property type="entry name" value="Ureohydrolase_dom_sf"/>
</dbReference>
<comment type="caution">
    <text evidence="3">The sequence shown here is derived from an EMBL/GenBank/DDBJ whole genome shotgun (WGS) entry which is preliminary data.</text>
</comment>
<dbReference type="GO" id="GO:0040029">
    <property type="term" value="P:epigenetic regulation of gene expression"/>
    <property type="evidence" value="ECO:0007669"/>
    <property type="project" value="TreeGrafter"/>
</dbReference>
<feature type="domain" description="Histone deacetylase" evidence="2">
    <location>
        <begin position="20"/>
        <end position="306"/>
    </location>
</feature>
<dbReference type="RefSeq" id="WP_044435765.1">
    <property type="nucleotide sequence ID" value="NZ_BJYZ01000036.1"/>
</dbReference>
<proteinExistence type="inferred from homology"/>
<reference evidence="3 4" key="1">
    <citation type="submission" date="2019-07" db="EMBL/GenBank/DDBJ databases">
        <title>Whole genome shotgun sequence of Skermanella aerolata NBRC 106429.</title>
        <authorList>
            <person name="Hosoyama A."/>
            <person name="Uohara A."/>
            <person name="Ohji S."/>
            <person name="Ichikawa N."/>
        </authorList>
    </citation>
    <scope>NUCLEOTIDE SEQUENCE [LARGE SCALE GENOMIC DNA]</scope>
    <source>
        <strain evidence="3 4">NBRC 106429</strain>
    </source>
</reference>
<gene>
    <name evidence="3" type="ORF">SAE02_62760</name>
</gene>
<comment type="similarity">
    <text evidence="1">Belongs to the histone deacetylase family.</text>
</comment>
<evidence type="ECO:0000259" key="2">
    <source>
        <dbReference type="Pfam" id="PF00850"/>
    </source>
</evidence>
<dbReference type="InterPro" id="IPR023801">
    <property type="entry name" value="His_deacetylse_dom"/>
</dbReference>
<dbReference type="Gene3D" id="3.40.800.20">
    <property type="entry name" value="Histone deacetylase domain"/>
    <property type="match status" value="1"/>
</dbReference>
<dbReference type="Pfam" id="PF00850">
    <property type="entry name" value="Hist_deacetyl"/>
    <property type="match status" value="1"/>
</dbReference>
<dbReference type="AlphaFoldDB" id="A0A512E058"/>